<dbReference type="InterPro" id="IPR003582">
    <property type="entry name" value="ShKT_dom"/>
</dbReference>
<protein>
    <recommendedName>
        <fullName evidence="2">ShKT domain-containing protein</fullName>
    </recommendedName>
</protein>
<dbReference type="PANTHER" id="PTHR21724:SF108">
    <property type="entry name" value="SHKT DOMAIN-CONTAINING PROTEIN"/>
    <property type="match status" value="1"/>
</dbReference>
<dbReference type="AlphaFoldDB" id="A0AAN5I5W7"/>
<feature type="non-terminal residue" evidence="3">
    <location>
        <position position="1"/>
    </location>
</feature>
<evidence type="ECO:0000256" key="1">
    <source>
        <dbReference type="PROSITE-ProRule" id="PRU01005"/>
    </source>
</evidence>
<proteinExistence type="predicted"/>
<sequence>NCFRLVFASCFFGITKSVVHFKNSLILDEFDLSGNDSVSLDEICLLDGCNIYVSSIKNAEFIYNLSFQAGTDDEVGLWNYTYDHDETTRQKIPFVVKKGDSVSIINANDDLFCGPIVVYAISNSAPNFDVAGVYDVLTGHTKEEGTEKIVTIMGARPFTVWASSPDDAMEASVFTTGFDIEDAEKCAEVYHSTRGLDIKYGVNGPITTLFFDEEMEMNVDFVDFFDTDLDLSSATFISSPGFIGCGNAEVYHSSVYESQVNFKLSYDLARTTRLSSLLNTDDPLTLRLDGDPTKEKEFTGHINDDSYTQTGEVSAMELSFSMSMTSSDSSFLVHFTDLGISPNPNPCKGKQLTGCEDSIASCAAVFPVGTGDVPSAKCFNTEDGDFALTPLCRKTCQLCCQDPAFDCDDDPISNITCPDTPAACNKASDINFAHCQSSCGWCQLNQKPCLDITDDPTCAQFEKAGLCTDPEVMNQCEKTCEICIPEGCVDSSPRCPIWVSNGFCTDPFYDDDKADYCKRSCKLC</sequence>
<dbReference type="Pfam" id="PF01549">
    <property type="entry name" value="ShK"/>
    <property type="match status" value="2"/>
</dbReference>
<evidence type="ECO:0000313" key="3">
    <source>
        <dbReference type="EMBL" id="GMR52679.1"/>
    </source>
</evidence>
<dbReference type="PROSITE" id="PS51670">
    <property type="entry name" value="SHKT"/>
    <property type="match status" value="1"/>
</dbReference>
<dbReference type="SMART" id="SM00254">
    <property type="entry name" value="ShKT"/>
    <property type="match status" value="4"/>
</dbReference>
<evidence type="ECO:0000259" key="2">
    <source>
        <dbReference type="PROSITE" id="PS51670"/>
    </source>
</evidence>
<keyword evidence="4" id="KW-1185">Reference proteome</keyword>
<comment type="caution">
    <text evidence="3">The sequence shown here is derived from an EMBL/GenBank/DDBJ whole genome shotgun (WGS) entry which is preliminary data.</text>
</comment>
<organism evidence="3 4">
    <name type="scientific">Pristionchus mayeri</name>
    <dbReference type="NCBI Taxonomy" id="1317129"/>
    <lineage>
        <taxon>Eukaryota</taxon>
        <taxon>Metazoa</taxon>
        <taxon>Ecdysozoa</taxon>
        <taxon>Nematoda</taxon>
        <taxon>Chromadorea</taxon>
        <taxon>Rhabditida</taxon>
        <taxon>Rhabditina</taxon>
        <taxon>Diplogasteromorpha</taxon>
        <taxon>Diplogasteroidea</taxon>
        <taxon>Neodiplogasteridae</taxon>
        <taxon>Pristionchus</taxon>
    </lineage>
</organism>
<dbReference type="Gene3D" id="1.10.10.1940">
    <property type="match status" value="1"/>
</dbReference>
<dbReference type="PANTHER" id="PTHR21724">
    <property type="entry name" value="SHKT DOMAIN-CONTAINING PROTEIN"/>
    <property type="match status" value="1"/>
</dbReference>
<comment type="caution">
    <text evidence="1">Lacks conserved residue(s) required for the propagation of feature annotation.</text>
</comment>
<dbReference type="EMBL" id="BTRK01000005">
    <property type="protein sequence ID" value="GMR52679.1"/>
    <property type="molecule type" value="Genomic_DNA"/>
</dbReference>
<reference evidence="4" key="1">
    <citation type="submission" date="2022-10" db="EMBL/GenBank/DDBJ databases">
        <title>Genome assembly of Pristionchus species.</title>
        <authorList>
            <person name="Yoshida K."/>
            <person name="Sommer R.J."/>
        </authorList>
    </citation>
    <scope>NUCLEOTIDE SEQUENCE [LARGE SCALE GENOMIC DNA]</scope>
    <source>
        <strain evidence="4">RS5460</strain>
    </source>
</reference>
<feature type="domain" description="ShKT" evidence="2">
    <location>
        <begin position="488"/>
        <end position="524"/>
    </location>
</feature>
<name>A0AAN5I5W7_9BILA</name>
<evidence type="ECO:0000313" key="4">
    <source>
        <dbReference type="Proteomes" id="UP001328107"/>
    </source>
</evidence>
<gene>
    <name evidence="3" type="ORF">PMAYCL1PPCAC_22874</name>
</gene>
<accession>A0AAN5I5W7</accession>
<dbReference type="Proteomes" id="UP001328107">
    <property type="component" value="Unassembled WGS sequence"/>
</dbReference>